<evidence type="ECO:0000259" key="1">
    <source>
        <dbReference type="Pfam" id="PF03478"/>
    </source>
</evidence>
<gene>
    <name evidence="2" type="ORF">L195_g023230</name>
</gene>
<reference evidence="2 3" key="2">
    <citation type="journal article" date="2017" name="Front. Plant Sci.">
        <title>Gene Classification and Mining of Molecular Markers Useful in Red Clover (Trifolium pratense) Breeding.</title>
        <authorList>
            <person name="Istvanek J."/>
            <person name="Dluhosova J."/>
            <person name="Dluhos P."/>
            <person name="Patkova L."/>
            <person name="Nedelnik J."/>
            <person name="Repkova J."/>
        </authorList>
    </citation>
    <scope>NUCLEOTIDE SEQUENCE [LARGE SCALE GENOMIC DNA]</scope>
    <source>
        <strain evidence="3">cv. Tatra</strain>
        <tissue evidence="2">Young leaves</tissue>
    </source>
</reference>
<comment type="caution">
    <text evidence="2">The sequence shown here is derived from an EMBL/GenBank/DDBJ whole genome shotgun (WGS) entry which is preliminary data.</text>
</comment>
<organism evidence="2 3">
    <name type="scientific">Trifolium pratense</name>
    <name type="common">Red clover</name>
    <dbReference type="NCBI Taxonomy" id="57577"/>
    <lineage>
        <taxon>Eukaryota</taxon>
        <taxon>Viridiplantae</taxon>
        <taxon>Streptophyta</taxon>
        <taxon>Embryophyta</taxon>
        <taxon>Tracheophyta</taxon>
        <taxon>Spermatophyta</taxon>
        <taxon>Magnoliopsida</taxon>
        <taxon>eudicotyledons</taxon>
        <taxon>Gunneridae</taxon>
        <taxon>Pentapetalae</taxon>
        <taxon>rosids</taxon>
        <taxon>fabids</taxon>
        <taxon>Fabales</taxon>
        <taxon>Fabaceae</taxon>
        <taxon>Papilionoideae</taxon>
        <taxon>50 kb inversion clade</taxon>
        <taxon>NPAAA clade</taxon>
        <taxon>Hologalegina</taxon>
        <taxon>IRL clade</taxon>
        <taxon>Trifolieae</taxon>
        <taxon>Trifolium</taxon>
    </lineage>
</organism>
<feature type="domain" description="KIB1-4 beta-propeller" evidence="1">
    <location>
        <begin position="21"/>
        <end position="104"/>
    </location>
</feature>
<protein>
    <submittedName>
        <fullName evidence="2">F-box protein</fullName>
    </submittedName>
</protein>
<name>A0A2K3NA84_TRIPR</name>
<accession>A0A2K3NA84</accession>
<dbReference type="Pfam" id="PF03478">
    <property type="entry name" value="Beta-prop_KIB1-4"/>
    <property type="match status" value="1"/>
</dbReference>
<dbReference type="InterPro" id="IPR051304">
    <property type="entry name" value="SCF_F-box_domain"/>
</dbReference>
<dbReference type="PANTHER" id="PTHR47123">
    <property type="entry name" value="F-BOX PROTEIN SKIP23"/>
    <property type="match status" value="1"/>
</dbReference>
<dbReference type="InterPro" id="IPR005174">
    <property type="entry name" value="KIB1-4_b-propeller"/>
</dbReference>
<evidence type="ECO:0000313" key="2">
    <source>
        <dbReference type="EMBL" id="PNX99957.1"/>
    </source>
</evidence>
<dbReference type="Proteomes" id="UP000236291">
    <property type="component" value="Unassembled WGS sequence"/>
</dbReference>
<evidence type="ECO:0000313" key="3">
    <source>
        <dbReference type="Proteomes" id="UP000236291"/>
    </source>
</evidence>
<dbReference type="PANTHER" id="PTHR47123:SF15">
    <property type="entry name" value="F-BOX PROTEIN SKIP23"/>
    <property type="match status" value="1"/>
</dbReference>
<reference evidence="2 3" key="1">
    <citation type="journal article" date="2014" name="Am. J. Bot.">
        <title>Genome assembly and annotation for red clover (Trifolium pratense; Fabaceae).</title>
        <authorList>
            <person name="Istvanek J."/>
            <person name="Jaros M."/>
            <person name="Krenek A."/>
            <person name="Repkova J."/>
        </authorList>
    </citation>
    <scope>NUCLEOTIDE SEQUENCE [LARGE SCALE GENOMIC DNA]</scope>
    <source>
        <strain evidence="3">cv. Tatra</strain>
        <tissue evidence="2">Young leaves</tissue>
    </source>
</reference>
<sequence>MVEQDGSWVQLVAKHFFRGGFFKRLVESGGDLLLVNTDKSLERFCLFKLNEKENKWVNLTSLGDRILILGHGWLFSASASDLCVAKGNCIIIVNTMKPEPVYVFDLDQRRLSPIVDYPEYSSLFCKPLGGSSKAGFIIDYAILRLILACNLITKTFEYINLQS</sequence>
<dbReference type="EMBL" id="ASHM01018358">
    <property type="protein sequence ID" value="PNX99957.1"/>
    <property type="molecule type" value="Genomic_DNA"/>
</dbReference>
<proteinExistence type="predicted"/>
<dbReference type="AlphaFoldDB" id="A0A2K3NA84"/>